<proteinExistence type="predicted"/>
<evidence type="ECO:0000313" key="2">
    <source>
        <dbReference type="EMBL" id="MBB6636859.1"/>
    </source>
</evidence>
<accession>A0A841T1C9</accession>
<dbReference type="AlphaFoldDB" id="A0A841T1C9"/>
<keyword evidence="3" id="KW-1185">Reference proteome</keyword>
<sequence>MDRNEWPSQEDDNGYRPDITNYDYVWGSDQDEYVEQNEDFVRPDPLELPDLGQE</sequence>
<comment type="caution">
    <text evidence="2">The sequence shown here is derived from an EMBL/GenBank/DDBJ whole genome shotgun (WGS) entry which is preliminary data.</text>
</comment>
<dbReference type="Proteomes" id="UP000535838">
    <property type="component" value="Unassembled WGS sequence"/>
</dbReference>
<gene>
    <name evidence="2" type="ORF">H7B67_22255</name>
</gene>
<name>A0A841T1C9_9BACL</name>
<dbReference type="EMBL" id="JACJVQ010000019">
    <property type="protein sequence ID" value="MBB6636859.1"/>
    <property type="molecule type" value="Genomic_DNA"/>
</dbReference>
<evidence type="ECO:0000313" key="3">
    <source>
        <dbReference type="Proteomes" id="UP000535838"/>
    </source>
</evidence>
<evidence type="ECO:0000256" key="1">
    <source>
        <dbReference type="SAM" id="MobiDB-lite"/>
    </source>
</evidence>
<protein>
    <submittedName>
        <fullName evidence="2">Uncharacterized protein</fullName>
    </submittedName>
</protein>
<dbReference type="RefSeq" id="WP_185122060.1">
    <property type="nucleotide sequence ID" value="NZ_JACJVQ010000019.1"/>
</dbReference>
<reference evidence="2 3" key="1">
    <citation type="submission" date="2020-08" db="EMBL/GenBank/DDBJ databases">
        <title>Cohnella phylogeny.</title>
        <authorList>
            <person name="Dunlap C."/>
        </authorList>
    </citation>
    <scope>NUCLEOTIDE SEQUENCE [LARGE SCALE GENOMIC DNA]</scope>
    <source>
        <strain evidence="2 3">DSM 25241</strain>
    </source>
</reference>
<feature type="region of interest" description="Disordered" evidence="1">
    <location>
        <begin position="1"/>
        <end position="23"/>
    </location>
</feature>
<organism evidence="2 3">
    <name type="scientific">Cohnella thailandensis</name>
    <dbReference type="NCBI Taxonomy" id="557557"/>
    <lineage>
        <taxon>Bacteria</taxon>
        <taxon>Bacillati</taxon>
        <taxon>Bacillota</taxon>
        <taxon>Bacilli</taxon>
        <taxon>Bacillales</taxon>
        <taxon>Paenibacillaceae</taxon>
        <taxon>Cohnella</taxon>
    </lineage>
</organism>